<name>A0A6A1WL64_9ROSI</name>
<keyword evidence="3" id="KW-0812">Transmembrane</keyword>
<comment type="caution">
    <text evidence="9">The sequence shown here is derived from an EMBL/GenBank/DDBJ whole genome shotgun (WGS) entry which is preliminary data.</text>
</comment>
<reference evidence="9 10" key="1">
    <citation type="journal article" date="2019" name="Plant Biotechnol. J.">
        <title>The red bayberry genome and genetic basis of sex determination.</title>
        <authorList>
            <person name="Jia H.M."/>
            <person name="Jia H.J."/>
            <person name="Cai Q.L."/>
            <person name="Wang Y."/>
            <person name="Zhao H.B."/>
            <person name="Yang W.F."/>
            <person name="Wang G.Y."/>
            <person name="Li Y.H."/>
            <person name="Zhan D.L."/>
            <person name="Shen Y.T."/>
            <person name="Niu Q.F."/>
            <person name="Chang L."/>
            <person name="Qiu J."/>
            <person name="Zhao L."/>
            <person name="Xie H.B."/>
            <person name="Fu W.Y."/>
            <person name="Jin J."/>
            <person name="Li X.W."/>
            <person name="Jiao Y."/>
            <person name="Zhou C.C."/>
            <person name="Tu T."/>
            <person name="Chai C.Y."/>
            <person name="Gao J.L."/>
            <person name="Fan L.J."/>
            <person name="van de Weg E."/>
            <person name="Wang J.Y."/>
            <person name="Gao Z.S."/>
        </authorList>
    </citation>
    <scope>NUCLEOTIDE SEQUENCE [LARGE SCALE GENOMIC DNA]</scope>
    <source>
        <tissue evidence="9">Leaves</tissue>
    </source>
</reference>
<dbReference type="InterPro" id="IPR002401">
    <property type="entry name" value="Cyt_P450_E_grp-I"/>
</dbReference>
<dbReference type="InterPro" id="IPR001128">
    <property type="entry name" value="Cyt_P450"/>
</dbReference>
<dbReference type="SUPFAM" id="SSF48264">
    <property type="entry name" value="Cytochrome P450"/>
    <property type="match status" value="1"/>
</dbReference>
<comment type="subcellular location">
    <subcellularLocation>
        <location evidence="2">Membrane</location>
        <topology evidence="2">Single-pass membrane protein</topology>
    </subcellularLocation>
</comment>
<dbReference type="Proteomes" id="UP000516437">
    <property type="component" value="Chromosome 1"/>
</dbReference>
<dbReference type="EMBL" id="RXIC02000019">
    <property type="protein sequence ID" value="KAB1225236.1"/>
    <property type="molecule type" value="Genomic_DNA"/>
</dbReference>
<evidence type="ECO:0000256" key="6">
    <source>
        <dbReference type="ARBA" id="ARBA00023136"/>
    </source>
</evidence>
<keyword evidence="8" id="KW-0560">Oxidoreductase</keyword>
<evidence type="ECO:0000256" key="1">
    <source>
        <dbReference type="ARBA" id="ARBA00001971"/>
    </source>
</evidence>
<evidence type="ECO:0000256" key="3">
    <source>
        <dbReference type="ARBA" id="ARBA00022692"/>
    </source>
</evidence>
<evidence type="ECO:0000313" key="9">
    <source>
        <dbReference type="EMBL" id="KAB1225236.1"/>
    </source>
</evidence>
<dbReference type="GO" id="GO:0016020">
    <property type="term" value="C:membrane"/>
    <property type="evidence" value="ECO:0007669"/>
    <property type="project" value="UniProtKB-SubCell"/>
</dbReference>
<keyword evidence="4 7" id="KW-0479">Metal-binding</keyword>
<keyword evidence="8" id="KW-0503">Monooxygenase</keyword>
<dbReference type="GO" id="GO:0020037">
    <property type="term" value="F:heme binding"/>
    <property type="evidence" value="ECO:0007669"/>
    <property type="project" value="InterPro"/>
</dbReference>
<comment type="similarity">
    <text evidence="8">Belongs to the cytochrome P450 family.</text>
</comment>
<dbReference type="Gene3D" id="1.10.630.10">
    <property type="entry name" value="Cytochrome P450"/>
    <property type="match status" value="1"/>
</dbReference>
<gene>
    <name evidence="9" type="ORF">CJ030_MR1G017706</name>
</gene>
<dbReference type="Pfam" id="PF00067">
    <property type="entry name" value="p450"/>
    <property type="match status" value="1"/>
</dbReference>
<evidence type="ECO:0000256" key="7">
    <source>
        <dbReference type="PIRSR" id="PIRSR602401-1"/>
    </source>
</evidence>
<dbReference type="OrthoDB" id="1470350at2759"/>
<dbReference type="InterPro" id="IPR036396">
    <property type="entry name" value="Cyt_P450_sf"/>
</dbReference>
<dbReference type="PRINTS" id="PR00385">
    <property type="entry name" value="P450"/>
</dbReference>
<evidence type="ECO:0000256" key="2">
    <source>
        <dbReference type="ARBA" id="ARBA00004167"/>
    </source>
</evidence>
<sequence>MKYDGILERIWKEHEETGHKENEKDLMDILLKDIFVAGTGSSGEVMQWTMSELINNPHILKKLREEISSVVGTGRLVDESDIPNLPYLQAVVKETLRLYPPLAVTTRECREHCKIKGYDIPQNTMVAINLYSVMRDPEVWDNPNEFRPERFLVSSTVEGHDNETTIKGRNLVDFVPFGAGRRGCPGSALAYNTINSTIASLVQCFDWKAGASGDEAKVNMEVGVGLSLAKAHSLVCLPVVLFNPFVDP</sequence>
<comment type="cofactor">
    <cofactor evidence="1 7">
        <name>heme</name>
        <dbReference type="ChEBI" id="CHEBI:30413"/>
    </cofactor>
</comment>
<keyword evidence="10" id="KW-1185">Reference proteome</keyword>
<evidence type="ECO:0000256" key="8">
    <source>
        <dbReference type="RuleBase" id="RU000461"/>
    </source>
</evidence>
<dbReference type="InterPro" id="IPR051103">
    <property type="entry name" value="Plant_metabolite_P450s"/>
</dbReference>
<dbReference type="PANTHER" id="PTHR24298:SF59">
    <property type="entry name" value="CYTOCHROME P450, FAMILY 705, SUBFAMILY A, POLYPEPTIDE 25-RELATED"/>
    <property type="match status" value="1"/>
</dbReference>
<organism evidence="9 10">
    <name type="scientific">Morella rubra</name>
    <name type="common">Chinese bayberry</name>
    <dbReference type="NCBI Taxonomy" id="262757"/>
    <lineage>
        <taxon>Eukaryota</taxon>
        <taxon>Viridiplantae</taxon>
        <taxon>Streptophyta</taxon>
        <taxon>Embryophyta</taxon>
        <taxon>Tracheophyta</taxon>
        <taxon>Spermatophyta</taxon>
        <taxon>Magnoliopsida</taxon>
        <taxon>eudicotyledons</taxon>
        <taxon>Gunneridae</taxon>
        <taxon>Pentapetalae</taxon>
        <taxon>rosids</taxon>
        <taxon>fabids</taxon>
        <taxon>Fagales</taxon>
        <taxon>Myricaceae</taxon>
        <taxon>Morella</taxon>
    </lineage>
</organism>
<keyword evidence="7 8" id="KW-0349">Heme</keyword>
<dbReference type="PANTHER" id="PTHR24298">
    <property type="entry name" value="FLAVONOID 3'-MONOOXYGENASE-RELATED"/>
    <property type="match status" value="1"/>
</dbReference>
<dbReference type="PROSITE" id="PS00086">
    <property type="entry name" value="CYTOCHROME_P450"/>
    <property type="match status" value="1"/>
</dbReference>
<feature type="binding site" description="axial binding residue" evidence="7">
    <location>
        <position position="184"/>
    </location>
    <ligand>
        <name>heme</name>
        <dbReference type="ChEBI" id="CHEBI:30413"/>
    </ligand>
    <ligandPart>
        <name>Fe</name>
        <dbReference type="ChEBI" id="CHEBI:18248"/>
    </ligandPart>
</feature>
<proteinExistence type="inferred from homology"/>
<keyword evidence="7 8" id="KW-0408">Iron</keyword>
<evidence type="ECO:0000313" key="10">
    <source>
        <dbReference type="Proteomes" id="UP000516437"/>
    </source>
</evidence>
<evidence type="ECO:0000256" key="5">
    <source>
        <dbReference type="ARBA" id="ARBA00022989"/>
    </source>
</evidence>
<dbReference type="InterPro" id="IPR017972">
    <property type="entry name" value="Cyt_P450_CS"/>
</dbReference>
<accession>A0A6A1WL64</accession>
<dbReference type="GO" id="GO:0016709">
    <property type="term" value="F:oxidoreductase activity, acting on paired donors, with incorporation or reduction of molecular oxygen, NAD(P)H as one donor, and incorporation of one atom of oxygen"/>
    <property type="evidence" value="ECO:0007669"/>
    <property type="project" value="TreeGrafter"/>
</dbReference>
<dbReference type="PRINTS" id="PR00463">
    <property type="entry name" value="EP450I"/>
</dbReference>
<evidence type="ECO:0000256" key="4">
    <source>
        <dbReference type="ARBA" id="ARBA00022723"/>
    </source>
</evidence>
<protein>
    <submittedName>
        <fullName evidence="9">Uncharacterized protein</fullName>
    </submittedName>
</protein>
<dbReference type="AlphaFoldDB" id="A0A6A1WL64"/>
<keyword evidence="6" id="KW-0472">Membrane</keyword>
<dbReference type="GO" id="GO:0005506">
    <property type="term" value="F:iron ion binding"/>
    <property type="evidence" value="ECO:0007669"/>
    <property type="project" value="InterPro"/>
</dbReference>
<keyword evidence="5" id="KW-1133">Transmembrane helix</keyword>